<dbReference type="RefSeq" id="XP_013092309.2">
    <property type="nucleotide sequence ID" value="XM_013236855.2"/>
</dbReference>
<sequence length="287" mass="33647">MMKMQRKLEILIMRTHILFRFRRYGSYAPSHNYYGHDYNYQDHGYVTRSRTTKHYDYDSMNLMYSYQQLQLSQGTPIHKAQNLKLVPTAPRHSKPLLELCPQHFYLSCRSFWGVTVAFNQVDEERVKLAGPDRAAAEWVLRNEGSIKWTTSPAHLNDYNMLPRSDFEEYKLEEIDLSNTKVIDLGFEHLKNLKHLRKVKLYKCVSIMDDALKNLQHVKDTLEHLEIIDCPMITDAGLNHLIKLRNLKVLILSALQDVPDLNKSVNRLKSSMPWCHIVQTSDVEDLKT</sequence>
<dbReference type="STRING" id="6526.A0A2C9K0U4"/>
<protein>
    <submittedName>
        <fullName evidence="1">Uncharacterized protein</fullName>
    </submittedName>
</protein>
<evidence type="ECO:0000313" key="1">
    <source>
        <dbReference type="EnsemblMetazoa" id="BGLB011234-PB"/>
    </source>
</evidence>
<dbReference type="AlphaFoldDB" id="A0A2C9K0U4"/>
<reference evidence="1" key="1">
    <citation type="submission" date="2020-05" db="UniProtKB">
        <authorList>
            <consortium name="EnsemblMetazoa"/>
        </authorList>
    </citation>
    <scope>IDENTIFICATION</scope>
    <source>
        <strain evidence="1">BB02</strain>
    </source>
</reference>
<proteinExistence type="predicted"/>
<dbReference type="EnsemblMetazoa" id="BGLB011234-RB">
    <property type="protein sequence ID" value="BGLB011234-PB"/>
    <property type="gene ID" value="BGLB011234"/>
</dbReference>
<dbReference type="InterPro" id="IPR006553">
    <property type="entry name" value="Leu-rich_rpt_Cys-con_subtyp"/>
</dbReference>
<dbReference type="Proteomes" id="UP000076420">
    <property type="component" value="Unassembled WGS sequence"/>
</dbReference>
<evidence type="ECO:0000313" key="2">
    <source>
        <dbReference type="Proteomes" id="UP000076420"/>
    </source>
</evidence>
<dbReference type="OrthoDB" id="5859291at2759"/>
<dbReference type="SMART" id="SM00367">
    <property type="entry name" value="LRR_CC"/>
    <property type="match status" value="2"/>
</dbReference>
<dbReference type="VEuPathDB" id="VectorBase:BGLB011234"/>
<gene>
    <name evidence="1" type="primary">106075972</name>
</gene>
<dbReference type="Gene3D" id="3.80.10.10">
    <property type="entry name" value="Ribonuclease Inhibitor"/>
    <property type="match status" value="1"/>
</dbReference>
<dbReference type="InterPro" id="IPR032675">
    <property type="entry name" value="LRR_dom_sf"/>
</dbReference>
<dbReference type="SUPFAM" id="SSF52047">
    <property type="entry name" value="RNI-like"/>
    <property type="match status" value="1"/>
</dbReference>
<accession>A0A2C9K0U4</accession>
<organism evidence="1 2">
    <name type="scientific">Biomphalaria glabrata</name>
    <name type="common">Bloodfluke planorb</name>
    <name type="synonym">Freshwater snail</name>
    <dbReference type="NCBI Taxonomy" id="6526"/>
    <lineage>
        <taxon>Eukaryota</taxon>
        <taxon>Metazoa</taxon>
        <taxon>Spiralia</taxon>
        <taxon>Lophotrochozoa</taxon>
        <taxon>Mollusca</taxon>
        <taxon>Gastropoda</taxon>
        <taxon>Heterobranchia</taxon>
        <taxon>Euthyneura</taxon>
        <taxon>Panpulmonata</taxon>
        <taxon>Hygrophila</taxon>
        <taxon>Lymnaeoidea</taxon>
        <taxon>Planorbidae</taxon>
        <taxon>Biomphalaria</taxon>
    </lineage>
</organism>
<dbReference type="KEGG" id="bgt:106075972"/>
<name>A0A2C9K0U4_BIOGL</name>
<dbReference type="VEuPathDB" id="VectorBase:BGLAX_028625"/>